<protein>
    <recommendedName>
        <fullName evidence="6">DUF2946 domain-containing protein</fullName>
    </recommendedName>
</protein>
<dbReference type="Proteomes" id="UP000807542">
    <property type="component" value="Unassembled WGS sequence"/>
</dbReference>
<evidence type="ECO:0000313" key="3">
    <source>
        <dbReference type="EMBL" id="MBK5175122.1"/>
    </source>
</evidence>
<dbReference type="EMBL" id="JADRCP010000001">
    <property type="protein sequence ID" value="MBK5175122.1"/>
    <property type="molecule type" value="Genomic_DNA"/>
</dbReference>
<reference evidence="3 5" key="1">
    <citation type="submission" date="2020-11" db="EMBL/GenBank/DDBJ databases">
        <title>Insectihabitans protaetiae gen. nov. sp. nov. and Insectihabitans allomyrinae sp. nov., isolated from larvae of Protaetia brevitarsis seulensis and Allomyrina dichotoma, respectively.</title>
        <authorList>
            <person name="Lee S.D."/>
            <person name="Byeon Y.-S."/>
            <person name="Kim S.-M."/>
            <person name="Yang H.L."/>
            <person name="Kim I.S."/>
        </authorList>
    </citation>
    <scope>NUCLEOTIDE SEQUENCE</scope>
    <source>
        <strain evidence="3">CWB-B4</strain>
        <strain evidence="2 5">CWB-B43</strain>
    </source>
</reference>
<evidence type="ECO:0000313" key="2">
    <source>
        <dbReference type="EMBL" id="MBK5071813.1"/>
    </source>
</evidence>
<sequence>MATNHDASCAPVSVTQEHHTSMSQHDAPVDHCNDNAHCMLCFSVVPSMSFSVSASIGHEPYLNSAVSWHSRSLQPEPHPPRNLNV</sequence>
<comment type="caution">
    <text evidence="3">The sequence shown here is derived from an EMBL/GenBank/DDBJ whole genome shotgun (WGS) entry which is preliminary data.</text>
</comment>
<feature type="region of interest" description="Disordered" evidence="1">
    <location>
        <begin position="1"/>
        <end position="26"/>
    </location>
</feature>
<dbReference type="AlphaFoldDB" id="A0A9D7AFM5"/>
<dbReference type="OrthoDB" id="6636695at2"/>
<accession>A0A9D7AFM5</accession>
<dbReference type="EMBL" id="JADRCQ010000001">
    <property type="protein sequence ID" value="MBK5071813.1"/>
    <property type="molecule type" value="Genomic_DNA"/>
</dbReference>
<keyword evidence="5" id="KW-1185">Reference proteome</keyword>
<proteinExistence type="predicted"/>
<gene>
    <name evidence="3" type="ORF">I2492_02125</name>
    <name evidence="2" type="ORF">I2493_02125</name>
</gene>
<evidence type="ECO:0000256" key="1">
    <source>
        <dbReference type="SAM" id="MobiDB-lite"/>
    </source>
</evidence>
<organism evidence="3 4">
    <name type="scientific">Limnobaculum xujianqingii</name>
    <dbReference type="NCBI Taxonomy" id="2738837"/>
    <lineage>
        <taxon>Bacteria</taxon>
        <taxon>Pseudomonadati</taxon>
        <taxon>Pseudomonadota</taxon>
        <taxon>Gammaproteobacteria</taxon>
        <taxon>Enterobacterales</taxon>
        <taxon>Budviciaceae</taxon>
        <taxon>Limnobaculum</taxon>
    </lineage>
</organism>
<dbReference type="Proteomes" id="UP001296969">
    <property type="component" value="Unassembled WGS sequence"/>
</dbReference>
<evidence type="ECO:0008006" key="6">
    <source>
        <dbReference type="Google" id="ProtNLM"/>
    </source>
</evidence>
<evidence type="ECO:0000313" key="4">
    <source>
        <dbReference type="Proteomes" id="UP000807542"/>
    </source>
</evidence>
<evidence type="ECO:0000313" key="5">
    <source>
        <dbReference type="Proteomes" id="UP001296969"/>
    </source>
</evidence>
<dbReference type="RefSeq" id="WP_140919163.1">
    <property type="nucleotide sequence ID" value="NZ_JABMLK010000001.1"/>
</dbReference>
<name>A0A9D7AFM5_9GAMM</name>